<dbReference type="RefSeq" id="WP_015410217.1">
    <property type="nucleotide sequence ID" value="NC_020388.1"/>
</dbReference>
<reference evidence="2 3" key="1">
    <citation type="journal article" date="2013" name="Genome Announc.">
        <title>Genome of the haloarchaeon Natronomonas moolapensis, a neutrophilic member of a previously haloalkaliphilic genus.</title>
        <authorList>
            <person name="Dyall-Smith M.L."/>
            <person name="Pfeiffer F."/>
            <person name="Oberwinkler T."/>
            <person name="Klee K."/>
            <person name="Rampp M."/>
            <person name="Palm P."/>
            <person name="Gross K."/>
            <person name="Schuster S.C."/>
            <person name="Oesterhelt D."/>
        </authorList>
    </citation>
    <scope>NUCLEOTIDE SEQUENCE [LARGE SCALE GENOMIC DNA]</scope>
    <source>
        <strain evidence="3">DSM 18674 / JCM 14361 / 8.8.11</strain>
    </source>
</reference>
<dbReference type="AlphaFoldDB" id="M1XLC6"/>
<evidence type="ECO:0000313" key="2">
    <source>
        <dbReference type="EMBL" id="CCQ37476.1"/>
    </source>
</evidence>
<evidence type="ECO:0000313" key="3">
    <source>
        <dbReference type="Proteomes" id="UP000011867"/>
    </source>
</evidence>
<dbReference type="OrthoDB" id="335548at2157"/>
<dbReference type="Pfam" id="PF17647">
    <property type="entry name" value="DUF5518"/>
    <property type="match status" value="1"/>
</dbReference>
<dbReference type="GeneID" id="14651829"/>
<keyword evidence="1" id="KW-0812">Transmembrane</keyword>
<feature type="transmembrane region" description="Helical" evidence="1">
    <location>
        <begin position="104"/>
        <end position="125"/>
    </location>
</feature>
<dbReference type="EMBL" id="HF582854">
    <property type="protein sequence ID" value="CCQ37476.1"/>
    <property type="molecule type" value="Genomic_DNA"/>
</dbReference>
<dbReference type="Proteomes" id="UP000011867">
    <property type="component" value="Chromosome"/>
</dbReference>
<keyword evidence="1" id="KW-0472">Membrane</keyword>
<name>M1XLC6_NATM8</name>
<dbReference type="eggNOG" id="arCOG08994">
    <property type="taxonomic scope" value="Archaea"/>
</dbReference>
<feature type="transmembrane region" description="Helical" evidence="1">
    <location>
        <begin position="41"/>
        <end position="60"/>
    </location>
</feature>
<organism evidence="2 3">
    <name type="scientific">Natronomonas moolapensis (strain DSM 18674 / CECT 7526 / JCM 14361 / 8.8.11)</name>
    <dbReference type="NCBI Taxonomy" id="268739"/>
    <lineage>
        <taxon>Archaea</taxon>
        <taxon>Methanobacteriati</taxon>
        <taxon>Methanobacteriota</taxon>
        <taxon>Stenosarchaea group</taxon>
        <taxon>Halobacteria</taxon>
        <taxon>Halobacteriales</taxon>
        <taxon>Natronomonadaceae</taxon>
        <taxon>Natronomonas</taxon>
    </lineage>
</organism>
<proteinExistence type="predicted"/>
<feature type="transmembrane region" description="Helical" evidence="1">
    <location>
        <begin position="14"/>
        <end position="35"/>
    </location>
</feature>
<keyword evidence="3" id="KW-1185">Reference proteome</keyword>
<keyword evidence="1" id="KW-1133">Transmembrane helix</keyword>
<sequence length="142" mass="14520">MEANWSLGQETPTYVYALFGGVVGMVAVTAHNLVAGAESQYSLWGVFVGSCLAGFLAANGSRRAKRAGIGAGLLGVVPAFVWLSDFLPGWVRTSASEGGPVLAVVFFTFLVLAVATIATLIGVFGGSFGGWLAEMTAPETGG</sequence>
<feature type="transmembrane region" description="Helical" evidence="1">
    <location>
        <begin position="67"/>
        <end position="84"/>
    </location>
</feature>
<gene>
    <name evidence="2" type="ordered locus">Nmlp_3346</name>
</gene>
<dbReference type="KEGG" id="nmo:Nmlp_3346"/>
<accession>M1XLC6</accession>
<dbReference type="InterPro" id="IPR040493">
    <property type="entry name" value="DUF5518"/>
</dbReference>
<evidence type="ECO:0000256" key="1">
    <source>
        <dbReference type="SAM" id="Phobius"/>
    </source>
</evidence>
<protein>
    <submittedName>
        <fullName evidence="2">Uncharacterized protein</fullName>
    </submittedName>
</protein>
<dbReference type="HOGENOM" id="CLU_1811500_0_0_2"/>